<dbReference type="InterPro" id="IPR001482">
    <property type="entry name" value="T2SS/T4SS_dom"/>
</dbReference>
<evidence type="ECO:0000259" key="3">
    <source>
        <dbReference type="PROSITE" id="PS00662"/>
    </source>
</evidence>
<evidence type="ECO:0000256" key="2">
    <source>
        <dbReference type="SAM" id="MobiDB-lite"/>
    </source>
</evidence>
<dbReference type="NCBIfam" id="TIGR01420">
    <property type="entry name" value="pilT_fam"/>
    <property type="match status" value="1"/>
</dbReference>
<comment type="caution">
    <text evidence="5">The sequence shown here is derived from an EMBL/GenBank/DDBJ whole genome shotgun (WGS) entry which is preliminary data.</text>
</comment>
<dbReference type="EMBL" id="PELY01000015">
    <property type="protein sequence ID" value="RTH28596.1"/>
    <property type="molecule type" value="Genomic_DNA"/>
</dbReference>
<name>A0A430S3Z6_THESC</name>
<dbReference type="PANTHER" id="PTHR30486:SF12">
    <property type="entry name" value="TYPE IV PILUS ATPASE PILU"/>
    <property type="match status" value="1"/>
</dbReference>
<dbReference type="Pfam" id="PF00437">
    <property type="entry name" value="T2SSE"/>
    <property type="match status" value="1"/>
</dbReference>
<dbReference type="AlphaFoldDB" id="A0A430S3Z6"/>
<protein>
    <submittedName>
        <fullName evidence="5">Type IV pili twitching motility protein PilT</fullName>
    </submittedName>
</protein>
<dbReference type="RefSeq" id="WP_126170998.1">
    <property type="nucleotide sequence ID" value="NZ_PELL01000421.1"/>
</dbReference>
<dbReference type="GO" id="GO:0005524">
    <property type="term" value="F:ATP binding"/>
    <property type="evidence" value="ECO:0007669"/>
    <property type="project" value="InterPro"/>
</dbReference>
<dbReference type="InterPro" id="IPR006321">
    <property type="entry name" value="PilT/PilU"/>
</dbReference>
<dbReference type="Gene3D" id="3.30.450.90">
    <property type="match status" value="1"/>
</dbReference>
<evidence type="ECO:0000256" key="1">
    <source>
        <dbReference type="ARBA" id="ARBA00006611"/>
    </source>
</evidence>
<dbReference type="Proteomes" id="UP000286910">
    <property type="component" value="Unassembled WGS sequence"/>
</dbReference>
<dbReference type="InterPro" id="IPR050921">
    <property type="entry name" value="T4SS_GSP_E_ATPase"/>
</dbReference>
<reference evidence="6 7" key="1">
    <citation type="journal article" date="2019" name="Extremophiles">
        <title>Biogeography of thermophiles and predominance of Thermus scotoductus in domestic water heaters.</title>
        <authorList>
            <person name="Wilpiszeski R.L."/>
            <person name="Zhang Z."/>
            <person name="House C.H."/>
        </authorList>
    </citation>
    <scope>NUCLEOTIDE SEQUENCE [LARGE SCALE GENOMIC DNA]</scope>
    <source>
        <strain evidence="5 7">25_S25</strain>
        <strain evidence="4 6">32_S32</strain>
    </source>
</reference>
<dbReference type="PROSITE" id="PS00662">
    <property type="entry name" value="T2SP_E"/>
    <property type="match status" value="1"/>
</dbReference>
<evidence type="ECO:0000313" key="5">
    <source>
        <dbReference type="EMBL" id="RTH28596.1"/>
    </source>
</evidence>
<dbReference type="InterPro" id="IPR003593">
    <property type="entry name" value="AAA+_ATPase"/>
</dbReference>
<feature type="compositionally biased region" description="Basic and acidic residues" evidence="2">
    <location>
        <begin position="1"/>
        <end position="14"/>
    </location>
</feature>
<dbReference type="SMART" id="SM00382">
    <property type="entry name" value="AAA"/>
    <property type="match status" value="1"/>
</dbReference>
<dbReference type="Gene3D" id="3.40.50.300">
    <property type="entry name" value="P-loop containing nucleotide triphosphate hydrolases"/>
    <property type="match status" value="1"/>
</dbReference>
<dbReference type="PANTHER" id="PTHR30486">
    <property type="entry name" value="TWITCHING MOTILITY PROTEIN PILT"/>
    <property type="match status" value="1"/>
</dbReference>
<evidence type="ECO:0000313" key="7">
    <source>
        <dbReference type="Proteomes" id="UP000287306"/>
    </source>
</evidence>
<organism evidence="5 7">
    <name type="scientific">Thermus scotoductus</name>
    <dbReference type="NCBI Taxonomy" id="37636"/>
    <lineage>
        <taxon>Bacteria</taxon>
        <taxon>Thermotogati</taxon>
        <taxon>Deinococcota</taxon>
        <taxon>Deinococci</taxon>
        <taxon>Thermales</taxon>
        <taxon>Thermaceae</taxon>
        <taxon>Thermus</taxon>
    </lineage>
</organism>
<evidence type="ECO:0000313" key="6">
    <source>
        <dbReference type="Proteomes" id="UP000286910"/>
    </source>
</evidence>
<dbReference type="Proteomes" id="UP000287306">
    <property type="component" value="Unassembled WGS sequence"/>
</dbReference>
<feature type="region of interest" description="Disordered" evidence="2">
    <location>
        <begin position="1"/>
        <end position="21"/>
    </location>
</feature>
<evidence type="ECO:0000313" key="4">
    <source>
        <dbReference type="EMBL" id="RTH01163.1"/>
    </source>
</evidence>
<dbReference type="SUPFAM" id="SSF52540">
    <property type="entry name" value="P-loop containing nucleoside triphosphate hydrolases"/>
    <property type="match status" value="1"/>
</dbReference>
<dbReference type="GO" id="GO:0016887">
    <property type="term" value="F:ATP hydrolysis activity"/>
    <property type="evidence" value="ECO:0007669"/>
    <property type="project" value="InterPro"/>
</dbReference>
<dbReference type="CDD" id="cd01131">
    <property type="entry name" value="PilT"/>
    <property type="match status" value="1"/>
</dbReference>
<sequence length="381" mass="42370">MSEEKGSEGARSAREASSQEGRHSLLEMFKAMVQARASDIHLQAGAPPVIRVDGKLKPFGNRPLTPKDLEAIAKALLTPEQWEEMEYRKEMDFAYTIPGVARFRCNLLRQRGSFGLVMRVVAEVIPSFEALGLPREVMEGLAAKERGLILVTGPTGSGKSTTLAAIIDHINLHYAKNIITIEDPIEFLHRHKKSLVVQREVGLDTDSFYSGIKYAMRQDPDVILIGEMRDKETVEAALMAAQTGHLVLSTLHTLDAGRTINRIIEFFPLHEHQQVRILLAESLLGILSQRLLPRADGKGRVLALEVLIATPYVRELIKDEDKTPQIKEAMMEGSIHGMHTFDQHLVELYSQGLISLEDALSAATSPHEFRLLLTKATGQAY</sequence>
<proteinExistence type="inferred from homology"/>
<accession>A0A430S3Z6</accession>
<comment type="similarity">
    <text evidence="1">Belongs to the GSP E family.</text>
</comment>
<dbReference type="EMBL" id="PELR01000362">
    <property type="protein sequence ID" value="RTH01163.1"/>
    <property type="molecule type" value="Genomic_DNA"/>
</dbReference>
<gene>
    <name evidence="5" type="ORF">CSW38_00675</name>
    <name evidence="4" type="ORF">CSW45_11090</name>
</gene>
<feature type="domain" description="Bacterial type II secretion system protein E" evidence="3">
    <location>
        <begin position="216"/>
        <end position="230"/>
    </location>
</feature>
<dbReference type="InterPro" id="IPR027417">
    <property type="entry name" value="P-loop_NTPase"/>
</dbReference>